<accession>A0A427A082</accession>
<comment type="caution">
    <text evidence="1">The sequence shown here is derived from an EMBL/GenBank/DDBJ whole genome shotgun (WGS) entry which is preliminary data.</text>
</comment>
<feature type="non-terminal residue" evidence="1">
    <location>
        <position position="1"/>
    </location>
</feature>
<evidence type="ECO:0000313" key="2">
    <source>
        <dbReference type="Proteomes" id="UP000287651"/>
    </source>
</evidence>
<evidence type="ECO:0000313" key="1">
    <source>
        <dbReference type="EMBL" id="RRT69616.1"/>
    </source>
</evidence>
<sequence>LWISVTAVEEASTTEAATKLRTVAAVTEKALSSGGSGGWRCRGQQKLQMCPSVVEEAIVLSLDGERSCTQKQWRRRELHIKAGLTDLFIESKGSIGPVHRQQRQRLRMK</sequence>
<proteinExistence type="predicted"/>
<reference evidence="1 2" key="1">
    <citation type="journal article" date="2014" name="Agronomy (Basel)">
        <title>A Draft Genome Sequence for Ensete ventricosum, the Drought-Tolerant Tree Against Hunger.</title>
        <authorList>
            <person name="Harrison J."/>
            <person name="Moore K.A."/>
            <person name="Paszkiewicz K."/>
            <person name="Jones T."/>
            <person name="Grant M."/>
            <person name="Ambacheew D."/>
            <person name="Muzemil S."/>
            <person name="Studholme D.J."/>
        </authorList>
    </citation>
    <scope>NUCLEOTIDE SEQUENCE [LARGE SCALE GENOMIC DNA]</scope>
</reference>
<gene>
    <name evidence="1" type="ORF">B296_00031340</name>
</gene>
<dbReference type="Proteomes" id="UP000287651">
    <property type="component" value="Unassembled WGS sequence"/>
</dbReference>
<dbReference type="AlphaFoldDB" id="A0A427A082"/>
<name>A0A427A082_ENSVE</name>
<organism evidence="1 2">
    <name type="scientific">Ensete ventricosum</name>
    <name type="common">Abyssinian banana</name>
    <name type="synonym">Musa ensete</name>
    <dbReference type="NCBI Taxonomy" id="4639"/>
    <lineage>
        <taxon>Eukaryota</taxon>
        <taxon>Viridiplantae</taxon>
        <taxon>Streptophyta</taxon>
        <taxon>Embryophyta</taxon>
        <taxon>Tracheophyta</taxon>
        <taxon>Spermatophyta</taxon>
        <taxon>Magnoliopsida</taxon>
        <taxon>Liliopsida</taxon>
        <taxon>Zingiberales</taxon>
        <taxon>Musaceae</taxon>
        <taxon>Ensete</taxon>
    </lineage>
</organism>
<protein>
    <submittedName>
        <fullName evidence="1">Uncharacterized protein</fullName>
    </submittedName>
</protein>
<dbReference type="EMBL" id="AMZH03004288">
    <property type="protein sequence ID" value="RRT69616.1"/>
    <property type="molecule type" value="Genomic_DNA"/>
</dbReference>